<feature type="site" description="Important for catalytic activity" evidence="10">
    <location>
        <position position="203"/>
    </location>
</feature>
<keyword evidence="5" id="KW-0227">DNA damage</keyword>
<accession>A0A3Q3GFK0</accession>
<dbReference type="GO" id="GO:0008311">
    <property type="term" value="F:double-stranded DNA 3'-5' DNA exonuclease activity"/>
    <property type="evidence" value="ECO:0007669"/>
    <property type="project" value="UniProtKB-EC"/>
</dbReference>
<evidence type="ECO:0000256" key="10">
    <source>
        <dbReference type="PIRSR" id="PIRSR604808-3"/>
    </source>
</evidence>
<dbReference type="GO" id="GO:0006284">
    <property type="term" value="P:base-excision repair"/>
    <property type="evidence" value="ECO:0007669"/>
    <property type="project" value="TreeGrafter"/>
</dbReference>
<dbReference type="EC" id="3.1.11.2" evidence="3"/>
<dbReference type="SUPFAM" id="SSF56219">
    <property type="entry name" value="DNase I-like"/>
    <property type="match status" value="1"/>
</dbReference>
<dbReference type="GO" id="GO:0005634">
    <property type="term" value="C:nucleus"/>
    <property type="evidence" value="ECO:0007669"/>
    <property type="project" value="TreeGrafter"/>
</dbReference>
<dbReference type="Pfam" id="PF03372">
    <property type="entry name" value="Exo_endo_phos"/>
    <property type="match status" value="1"/>
</dbReference>
<comment type="similarity">
    <text evidence="2">Belongs to the DNA repair enzymes AP/ExoA family.</text>
</comment>
<feature type="site" description="Transition state stabilizer" evidence="10">
    <location>
        <position position="142"/>
    </location>
</feature>
<evidence type="ECO:0000256" key="2">
    <source>
        <dbReference type="ARBA" id="ARBA00007092"/>
    </source>
</evidence>
<dbReference type="AlphaFoldDB" id="A0A3Q3GFK0"/>
<evidence type="ECO:0000259" key="11">
    <source>
        <dbReference type="Pfam" id="PF03372"/>
    </source>
</evidence>
<dbReference type="PANTHER" id="PTHR22748:SF26">
    <property type="entry name" value="ENDONUCLEASE_EXONUCLEASE_PHOSPHATASE DOMAIN-CONTAINING PROTEIN"/>
    <property type="match status" value="1"/>
</dbReference>
<dbReference type="Ensembl" id="ENSLBET00000031796.1">
    <property type="protein sequence ID" value="ENSLBEP00000030389.1"/>
    <property type="gene ID" value="ENSLBEG00000022942.1"/>
</dbReference>
<keyword evidence="9" id="KW-0464">Manganese</keyword>
<evidence type="ECO:0000256" key="5">
    <source>
        <dbReference type="ARBA" id="ARBA00022763"/>
    </source>
</evidence>
<dbReference type="InterPro" id="IPR005135">
    <property type="entry name" value="Endo/exonuclease/phosphatase"/>
</dbReference>
<evidence type="ECO:0000256" key="3">
    <source>
        <dbReference type="ARBA" id="ARBA00012115"/>
    </source>
</evidence>
<evidence type="ECO:0000256" key="4">
    <source>
        <dbReference type="ARBA" id="ARBA00022723"/>
    </source>
</evidence>
<dbReference type="Gene3D" id="3.60.10.10">
    <property type="entry name" value="Endonuclease/exonuclease/phosphatase"/>
    <property type="match status" value="1"/>
</dbReference>
<evidence type="ECO:0000256" key="9">
    <source>
        <dbReference type="PIRSR" id="PIRSR604808-2"/>
    </source>
</evidence>
<dbReference type="CDD" id="cd09076">
    <property type="entry name" value="L1-EN"/>
    <property type="match status" value="1"/>
</dbReference>
<evidence type="ECO:0000256" key="7">
    <source>
        <dbReference type="ARBA" id="ARBA00022842"/>
    </source>
</evidence>
<dbReference type="InterPro" id="IPR004808">
    <property type="entry name" value="AP_endonuc_1"/>
</dbReference>
<feature type="binding site" evidence="9">
    <location>
        <position position="38"/>
    </location>
    <ligand>
        <name>Mg(2+)</name>
        <dbReference type="ChEBI" id="CHEBI:18420"/>
        <label>1</label>
    </ligand>
</feature>
<organism evidence="12 13">
    <name type="scientific">Labrus bergylta</name>
    <name type="common">ballan wrasse</name>
    <dbReference type="NCBI Taxonomy" id="56723"/>
    <lineage>
        <taxon>Eukaryota</taxon>
        <taxon>Metazoa</taxon>
        <taxon>Chordata</taxon>
        <taxon>Craniata</taxon>
        <taxon>Vertebrata</taxon>
        <taxon>Euteleostomi</taxon>
        <taxon>Actinopterygii</taxon>
        <taxon>Neopterygii</taxon>
        <taxon>Teleostei</taxon>
        <taxon>Neoteleostei</taxon>
        <taxon>Acanthomorphata</taxon>
        <taxon>Eupercaria</taxon>
        <taxon>Labriformes</taxon>
        <taxon>Labridae</taxon>
        <taxon>Labrus</taxon>
    </lineage>
</organism>
<dbReference type="STRING" id="56723.ENSLBEP00000030389"/>
<comment type="cofactor">
    <cofactor evidence="9">
        <name>Mg(2+)</name>
        <dbReference type="ChEBI" id="CHEBI:18420"/>
    </cofactor>
    <cofactor evidence="9">
        <name>Mn(2+)</name>
        <dbReference type="ChEBI" id="CHEBI:29035"/>
    </cofactor>
    <text evidence="9">Probably binds two magnesium or manganese ions per subunit.</text>
</comment>
<keyword evidence="7 9" id="KW-0460">Magnesium</keyword>
<dbReference type="PANTHER" id="PTHR22748">
    <property type="entry name" value="AP ENDONUCLEASE"/>
    <property type="match status" value="1"/>
</dbReference>
<name>A0A3Q3GFK0_9LABR</name>
<reference evidence="12" key="2">
    <citation type="submission" date="2025-09" db="UniProtKB">
        <authorList>
            <consortium name="Ensembl"/>
        </authorList>
    </citation>
    <scope>IDENTIFICATION</scope>
</reference>
<evidence type="ECO:0000313" key="12">
    <source>
        <dbReference type="Ensembl" id="ENSLBEP00000030389.1"/>
    </source>
</evidence>
<dbReference type="GeneTree" id="ENSGT00950000183016"/>
<keyword evidence="13" id="KW-1185">Reference proteome</keyword>
<reference evidence="12" key="1">
    <citation type="submission" date="2025-08" db="UniProtKB">
        <authorList>
            <consortium name="Ensembl"/>
        </authorList>
    </citation>
    <scope>IDENTIFICATION</scope>
</reference>
<evidence type="ECO:0000256" key="1">
    <source>
        <dbReference type="ARBA" id="ARBA00000493"/>
    </source>
</evidence>
<protein>
    <recommendedName>
        <fullName evidence="3">exodeoxyribonuclease III</fullName>
        <ecNumber evidence="3">3.1.11.2</ecNumber>
    </recommendedName>
</protein>
<keyword evidence="8" id="KW-0234">DNA repair</keyword>
<comment type="catalytic activity">
    <reaction evidence="1">
        <text>Exonucleolytic cleavage in the 3'- to 5'-direction to yield nucleoside 5'-phosphates.</text>
        <dbReference type="EC" id="3.1.11.2"/>
    </reaction>
</comment>
<keyword evidence="4 9" id="KW-0479">Metal-binding</keyword>
<evidence type="ECO:0000256" key="6">
    <source>
        <dbReference type="ARBA" id="ARBA00022801"/>
    </source>
</evidence>
<feature type="binding site" evidence="9">
    <location>
        <position position="142"/>
    </location>
    <ligand>
        <name>Mg(2+)</name>
        <dbReference type="ChEBI" id="CHEBI:18420"/>
        <label>1</label>
    </ligand>
</feature>
<dbReference type="GO" id="GO:0003906">
    <property type="term" value="F:DNA-(apurinic or apyrimidinic site) endonuclease activity"/>
    <property type="evidence" value="ECO:0007669"/>
    <property type="project" value="TreeGrafter"/>
</dbReference>
<dbReference type="Proteomes" id="UP000261660">
    <property type="component" value="Unplaced"/>
</dbReference>
<keyword evidence="6" id="KW-0378">Hydrolase</keyword>
<evidence type="ECO:0000313" key="13">
    <source>
        <dbReference type="Proteomes" id="UP000261660"/>
    </source>
</evidence>
<evidence type="ECO:0000256" key="8">
    <source>
        <dbReference type="ARBA" id="ARBA00023204"/>
    </source>
</evidence>
<sequence>MSRITNTSVLNNITVTGWNVGGLNNPTKRTRILSILQETHLTQTEACKLKQKWVGQVYHSSFNSKSRGMTILIHKKTSFVIQSSNIDTEGRYVIIEGLLYNEPIVIASVYGPNGDSVGFFSKLSTIFTEYSGKPIIVGGDFNSVFKPEMDRSEKPIPSDRASLAALNDFCKNMGLFDTWRLMNPENGDYTFYSNQHKSYSRIDAFLVTQNLNNSLLANKKLVEFINTETQLFFEANEKSVNCFSTVWEAYKVTCRGWLISFASKQKRERAARMQKLTEVLSRLELAHKAKPKDDQIYTELMKVKLEVKDLLNKKTEFDLYRLKAKYFENGDKAGKLLAYRLQKARASRIIPAIKSKNSAVLKSPQEINNRFQKFYKNLYSPEITTSPDKLDKFFSKIKMRTCTIPSV</sequence>
<dbReference type="InParanoid" id="A0A3Q3GFK0"/>
<feature type="binding site" evidence="9">
    <location>
        <position position="140"/>
    </location>
    <ligand>
        <name>Mg(2+)</name>
        <dbReference type="ChEBI" id="CHEBI:18420"/>
        <label>1</label>
    </ligand>
</feature>
<dbReference type="InterPro" id="IPR036691">
    <property type="entry name" value="Endo/exonu/phosph_ase_sf"/>
</dbReference>
<dbReference type="GO" id="GO:0046872">
    <property type="term" value="F:metal ion binding"/>
    <property type="evidence" value="ECO:0007669"/>
    <property type="project" value="UniProtKB-KW"/>
</dbReference>
<feature type="domain" description="Endonuclease/exonuclease/phosphatase" evidence="11">
    <location>
        <begin position="18"/>
        <end position="211"/>
    </location>
</feature>
<dbReference type="GO" id="GO:0008081">
    <property type="term" value="F:phosphoric diester hydrolase activity"/>
    <property type="evidence" value="ECO:0007669"/>
    <property type="project" value="TreeGrafter"/>
</dbReference>
<proteinExistence type="inferred from homology"/>